<proteinExistence type="predicted"/>
<dbReference type="InterPro" id="IPR001920">
    <property type="entry name" value="Asp/Glu_race"/>
</dbReference>
<evidence type="ECO:0000313" key="2">
    <source>
        <dbReference type="EMBL" id="GAI87263.1"/>
    </source>
</evidence>
<accession>X1S2Z5</accession>
<organism evidence="2">
    <name type="scientific">marine sediment metagenome</name>
    <dbReference type="NCBI Taxonomy" id="412755"/>
    <lineage>
        <taxon>unclassified sequences</taxon>
        <taxon>metagenomes</taxon>
        <taxon>ecological metagenomes</taxon>
    </lineage>
</organism>
<dbReference type="Pfam" id="PF01177">
    <property type="entry name" value="Asp_Glu_race"/>
    <property type="match status" value="1"/>
</dbReference>
<reference evidence="2" key="1">
    <citation type="journal article" date="2014" name="Front. Microbiol.">
        <title>High frequency of phylogenetically diverse reductive dehalogenase-homologous genes in deep subseafloor sedimentary metagenomes.</title>
        <authorList>
            <person name="Kawai M."/>
            <person name="Futagami T."/>
            <person name="Toyoda A."/>
            <person name="Takaki Y."/>
            <person name="Nishi S."/>
            <person name="Hori S."/>
            <person name="Arai W."/>
            <person name="Tsubouchi T."/>
            <person name="Morono Y."/>
            <person name="Uchiyama I."/>
            <person name="Ito T."/>
            <person name="Fujiyama A."/>
            <person name="Inagaki F."/>
            <person name="Takami H."/>
        </authorList>
    </citation>
    <scope>NUCLEOTIDE SEQUENCE</scope>
    <source>
        <strain evidence="2">Expedition CK06-06</strain>
    </source>
</reference>
<dbReference type="InterPro" id="IPR015942">
    <property type="entry name" value="Asp/Glu/hydantoin_racemase"/>
</dbReference>
<keyword evidence="1" id="KW-1133">Transmembrane helix</keyword>
<dbReference type="EMBL" id="BARW01006228">
    <property type="protein sequence ID" value="GAI87263.1"/>
    <property type="molecule type" value="Genomic_DNA"/>
</dbReference>
<dbReference type="AlphaFoldDB" id="X1S2Z5"/>
<keyword evidence="1" id="KW-0812">Transmembrane</keyword>
<dbReference type="SUPFAM" id="SSF53681">
    <property type="entry name" value="Aspartate/glutamate racemase"/>
    <property type="match status" value="1"/>
</dbReference>
<dbReference type="PROSITE" id="PS00924">
    <property type="entry name" value="ASP_GLU_RACEMASE_2"/>
    <property type="match status" value="1"/>
</dbReference>
<sequence>MDWWLAWQILKGILAFGAILLAGASIIVIWRQRGILSWKRSLRNELKGLNNEAEATGEIQQQALTVVLERCQRAWRATSPELKELTDLSAYIHSIATCYHPGMEKPELRITTGRFLKSAQESVHRLELILRRPGFRRLRRVRIRHIRQSYEWYDRVNQYRIDSVIYNELCMGIVKQSSRDKFKEIIKNLVSIGADGMILGCTEIPLLINQKDVEIPLFDTTTIHSKAAVAFALNE</sequence>
<dbReference type="GO" id="GO:0047661">
    <property type="term" value="F:amino-acid racemase activity"/>
    <property type="evidence" value="ECO:0007669"/>
    <property type="project" value="InterPro"/>
</dbReference>
<feature type="transmembrane region" description="Helical" evidence="1">
    <location>
        <begin position="6"/>
        <end position="30"/>
    </location>
</feature>
<comment type="caution">
    <text evidence="2">The sequence shown here is derived from an EMBL/GenBank/DDBJ whole genome shotgun (WGS) entry which is preliminary data.</text>
</comment>
<dbReference type="Gene3D" id="3.40.50.1860">
    <property type="match status" value="1"/>
</dbReference>
<protein>
    <recommendedName>
        <fullName evidence="3">Aspartate racemase</fullName>
    </recommendedName>
</protein>
<dbReference type="InterPro" id="IPR033134">
    <property type="entry name" value="Asp/Glu_racemase_AS_2"/>
</dbReference>
<name>X1S2Z5_9ZZZZ</name>
<evidence type="ECO:0000256" key="1">
    <source>
        <dbReference type="SAM" id="Phobius"/>
    </source>
</evidence>
<gene>
    <name evidence="2" type="ORF">S12H4_13066</name>
</gene>
<evidence type="ECO:0008006" key="3">
    <source>
        <dbReference type="Google" id="ProtNLM"/>
    </source>
</evidence>
<keyword evidence="1" id="KW-0472">Membrane</keyword>